<dbReference type="Gene3D" id="1.10.10.10">
    <property type="entry name" value="Winged helix-like DNA-binding domain superfamily/Winged helix DNA-binding domain"/>
    <property type="match status" value="1"/>
</dbReference>
<gene>
    <name evidence="16" type="primary">LOC136078391</name>
</gene>
<protein>
    <recommendedName>
        <fullName evidence="5">Putative nuclease HARBI1</fullName>
    </recommendedName>
    <alternativeName>
        <fullName evidence="11">Harbinger transposase-derived nuclease</fullName>
    </alternativeName>
</protein>
<evidence type="ECO:0000313" key="16">
    <source>
        <dbReference type="RefSeq" id="XP_065650234.1"/>
    </source>
</evidence>
<dbReference type="PANTHER" id="PTHR22930">
    <property type="match status" value="1"/>
</dbReference>
<dbReference type="InterPro" id="IPR036388">
    <property type="entry name" value="WH-like_DNA-bd_sf"/>
</dbReference>
<keyword evidence="15" id="KW-1185">Reference proteome</keyword>
<evidence type="ECO:0000256" key="4">
    <source>
        <dbReference type="ARBA" id="ARBA00006958"/>
    </source>
</evidence>
<evidence type="ECO:0000256" key="9">
    <source>
        <dbReference type="ARBA" id="ARBA00022801"/>
    </source>
</evidence>
<accession>A0ABM4BMD1</accession>
<evidence type="ECO:0000256" key="11">
    <source>
        <dbReference type="ARBA" id="ARBA00030126"/>
    </source>
</evidence>
<evidence type="ECO:0000256" key="13">
    <source>
        <dbReference type="SAM" id="MobiDB-lite"/>
    </source>
</evidence>
<evidence type="ECO:0000256" key="10">
    <source>
        <dbReference type="ARBA" id="ARBA00023242"/>
    </source>
</evidence>
<keyword evidence="9" id="KW-0378">Hydrolase</keyword>
<dbReference type="Pfam" id="PF13359">
    <property type="entry name" value="DDE_Tnp_4"/>
    <property type="match status" value="1"/>
</dbReference>
<evidence type="ECO:0000256" key="2">
    <source>
        <dbReference type="ARBA" id="ARBA00004123"/>
    </source>
</evidence>
<dbReference type="InterPro" id="IPR045249">
    <property type="entry name" value="HARBI1-like"/>
</dbReference>
<comment type="cofactor">
    <cofactor evidence="1">
        <name>a divalent metal cation</name>
        <dbReference type="ChEBI" id="CHEBI:60240"/>
    </cofactor>
</comment>
<evidence type="ECO:0000256" key="12">
    <source>
        <dbReference type="ARBA" id="ARBA00045850"/>
    </source>
</evidence>
<keyword evidence="7" id="KW-0540">Nuclease</keyword>
<evidence type="ECO:0000256" key="5">
    <source>
        <dbReference type="ARBA" id="ARBA00015519"/>
    </source>
</evidence>
<keyword evidence="8" id="KW-0479">Metal-binding</keyword>
<keyword evidence="10" id="KW-0539">Nucleus</keyword>
<dbReference type="PRINTS" id="PR02086">
    <property type="entry name" value="PUTNUCHARBI1"/>
</dbReference>
<evidence type="ECO:0000256" key="6">
    <source>
        <dbReference type="ARBA" id="ARBA00022490"/>
    </source>
</evidence>
<evidence type="ECO:0000256" key="3">
    <source>
        <dbReference type="ARBA" id="ARBA00004496"/>
    </source>
</evidence>
<feature type="domain" description="DDE Tnp4" evidence="14">
    <location>
        <begin position="217"/>
        <end position="379"/>
    </location>
</feature>
<comment type="subcellular location">
    <subcellularLocation>
        <location evidence="3">Cytoplasm</location>
    </subcellularLocation>
    <subcellularLocation>
        <location evidence="2">Nucleus</location>
    </subcellularLocation>
</comment>
<organism evidence="15 16">
    <name type="scientific">Hydra vulgaris</name>
    <name type="common">Hydra</name>
    <name type="synonym">Hydra attenuata</name>
    <dbReference type="NCBI Taxonomy" id="6087"/>
    <lineage>
        <taxon>Eukaryota</taxon>
        <taxon>Metazoa</taxon>
        <taxon>Cnidaria</taxon>
        <taxon>Hydrozoa</taxon>
        <taxon>Hydroidolina</taxon>
        <taxon>Anthoathecata</taxon>
        <taxon>Aplanulata</taxon>
        <taxon>Hydridae</taxon>
        <taxon>Hydra</taxon>
    </lineage>
</organism>
<sequence length="440" mass="51362">MSKKCSLSLEMRSSIDALAKDGRYTRYIQKLLRIPQSTVIDTFRRFKCTDTNKDRKRTGRPCKTSKAEGKLVKKRRNWKNPGRSDTWWRNLEPGYLLPEEWIFNLRMDYNVFIKLVDSIRHHISPSPRFVRRDTISPEKPVAMVLYYLKDKGSFRMVANTFGISKATLSVSLRLVCCAINLELGPKLIKFPNTNEEINFMTYKFESKFGIPLVLGCIDGTHIPIQQPQENCHDYFCYKMKYSLSCQAVCDEKGRFTDVEIRWPGSVHDARIYANSNLNKMFVNKHFPLKYQELVPGYSPVLPFLLGDPAYPLLPNLFKEYPHSESDKHALFNNMLRSVRNQIECAFGRLKSRWRVLNRCIDVDLELTTPLVYTCFVLHNFCEDNEVDIHSELIQAEIVAEKRSQCCDHHNKLDKLYTYNSSRGVQTRETVAQYLSDKYLK</sequence>
<dbReference type="Proteomes" id="UP001652625">
    <property type="component" value="Chromosome 03"/>
</dbReference>
<dbReference type="SUPFAM" id="SSF46689">
    <property type="entry name" value="Homeodomain-like"/>
    <property type="match status" value="1"/>
</dbReference>
<comment type="function">
    <text evidence="12">Transposase-derived protein that may have nuclease activity. Does not have transposase activity.</text>
</comment>
<proteinExistence type="inferred from homology"/>
<dbReference type="InterPro" id="IPR026103">
    <property type="entry name" value="HARBI1_animal"/>
</dbReference>
<comment type="similarity">
    <text evidence="4">Belongs to the HARBI1 family.</text>
</comment>
<reference evidence="16" key="1">
    <citation type="submission" date="2025-08" db="UniProtKB">
        <authorList>
            <consortium name="RefSeq"/>
        </authorList>
    </citation>
    <scope>IDENTIFICATION</scope>
</reference>
<dbReference type="InterPro" id="IPR027806">
    <property type="entry name" value="HARBI1_dom"/>
</dbReference>
<evidence type="ECO:0000256" key="8">
    <source>
        <dbReference type="ARBA" id="ARBA00022723"/>
    </source>
</evidence>
<dbReference type="GeneID" id="136078391"/>
<evidence type="ECO:0000259" key="14">
    <source>
        <dbReference type="Pfam" id="PF13359"/>
    </source>
</evidence>
<keyword evidence="6" id="KW-0963">Cytoplasm</keyword>
<dbReference type="InterPro" id="IPR009057">
    <property type="entry name" value="Homeodomain-like_sf"/>
</dbReference>
<name>A0ABM4BMD1_HYDVU</name>
<evidence type="ECO:0000313" key="15">
    <source>
        <dbReference type="Proteomes" id="UP001652625"/>
    </source>
</evidence>
<dbReference type="RefSeq" id="XP_065650234.1">
    <property type="nucleotide sequence ID" value="XM_065794162.1"/>
</dbReference>
<evidence type="ECO:0000256" key="7">
    <source>
        <dbReference type="ARBA" id="ARBA00022722"/>
    </source>
</evidence>
<evidence type="ECO:0000256" key="1">
    <source>
        <dbReference type="ARBA" id="ARBA00001968"/>
    </source>
</evidence>
<dbReference type="PANTHER" id="PTHR22930:SF85">
    <property type="entry name" value="GH03217P-RELATED"/>
    <property type="match status" value="1"/>
</dbReference>
<feature type="region of interest" description="Disordered" evidence="13">
    <location>
        <begin position="52"/>
        <end position="71"/>
    </location>
</feature>